<keyword evidence="3" id="KW-1185">Reference proteome</keyword>
<protein>
    <submittedName>
        <fullName evidence="2">Uncharacterized protein</fullName>
    </submittedName>
</protein>
<dbReference type="Proteomes" id="UP000186817">
    <property type="component" value="Unassembled WGS sequence"/>
</dbReference>
<dbReference type="SUPFAM" id="SSF48452">
    <property type="entry name" value="TPR-like"/>
    <property type="match status" value="1"/>
</dbReference>
<proteinExistence type="predicted"/>
<gene>
    <name evidence="2" type="ORF">AK812_SmicGene9693</name>
</gene>
<comment type="caution">
    <text evidence="2">The sequence shown here is derived from an EMBL/GenBank/DDBJ whole genome shotgun (WGS) entry which is preliminary data.</text>
</comment>
<dbReference type="OrthoDB" id="435787at2759"/>
<feature type="region of interest" description="Disordered" evidence="1">
    <location>
        <begin position="464"/>
        <end position="500"/>
    </location>
</feature>
<evidence type="ECO:0000313" key="2">
    <source>
        <dbReference type="EMBL" id="OLQ06947.1"/>
    </source>
</evidence>
<dbReference type="InterPro" id="IPR011990">
    <property type="entry name" value="TPR-like_helical_dom_sf"/>
</dbReference>
<evidence type="ECO:0000256" key="1">
    <source>
        <dbReference type="SAM" id="MobiDB-lite"/>
    </source>
</evidence>
<feature type="region of interest" description="Disordered" evidence="1">
    <location>
        <begin position="139"/>
        <end position="224"/>
    </location>
</feature>
<organism evidence="2 3">
    <name type="scientific">Symbiodinium microadriaticum</name>
    <name type="common">Dinoflagellate</name>
    <name type="synonym">Zooxanthella microadriatica</name>
    <dbReference type="NCBI Taxonomy" id="2951"/>
    <lineage>
        <taxon>Eukaryota</taxon>
        <taxon>Sar</taxon>
        <taxon>Alveolata</taxon>
        <taxon>Dinophyceae</taxon>
        <taxon>Suessiales</taxon>
        <taxon>Symbiodiniaceae</taxon>
        <taxon>Symbiodinium</taxon>
    </lineage>
</organism>
<accession>A0A1Q9EHU1</accession>
<name>A0A1Q9EHU1_SYMMI</name>
<dbReference type="Gene3D" id="1.25.40.10">
    <property type="entry name" value="Tetratricopeptide repeat domain"/>
    <property type="match status" value="1"/>
</dbReference>
<sequence>MCRSVSYRISKAPKEWPLRCPLPLEAIQQLLIQYLASGKGYDDASVAAAVREGNHCFQQKDFSRALDMFGIAYEIGRLHYAYRPLLHDILLRRVLCQSLLGRFEQALQECHTAAWLIPNEATCNLLYGVIYSKLGRGDEANSSFQQNHNPAPSVSRPNMASKVDPKEAAPPVAAVPEAAEKQPLSRKPMQRTSSAMGLPGQPARVASSSSPAAEPPASQVMEQDKPVRYMPKAYSELVPMMRTSSFEGPGPVRANSDGIVPFLRMVPDSTVIEDEEPFFPKSFSEVHMPASRLSFQQPAPSNSDGLLANRDFMRAVEAAREHAAQQRAEEAARMPGGVKKQGHVCLATMNKEKMYEGKIVKAFKLGLLLDINADVLGLLRWKHVRGVPRKLLKEGGHLANLRVDTVRGTRFTLRLECIGHDGQTFEEEDYPDVVARVYEWAMEPKMLQLTEEVALTAVKRHPGRMGPRAVGDGEGLPIRPPPPFSISRLRRSGKCGPRKA</sequence>
<feature type="compositionally biased region" description="Polar residues" evidence="1">
    <location>
        <begin position="140"/>
        <end position="158"/>
    </location>
</feature>
<evidence type="ECO:0000313" key="3">
    <source>
        <dbReference type="Proteomes" id="UP000186817"/>
    </source>
</evidence>
<dbReference type="AlphaFoldDB" id="A0A1Q9EHU1"/>
<feature type="compositionally biased region" description="Low complexity" evidence="1">
    <location>
        <begin position="202"/>
        <end position="218"/>
    </location>
</feature>
<feature type="compositionally biased region" description="Basic residues" evidence="1">
    <location>
        <begin position="488"/>
        <end position="500"/>
    </location>
</feature>
<dbReference type="EMBL" id="LSRX01000149">
    <property type="protein sequence ID" value="OLQ06947.1"/>
    <property type="molecule type" value="Genomic_DNA"/>
</dbReference>
<reference evidence="2 3" key="1">
    <citation type="submission" date="2016-02" db="EMBL/GenBank/DDBJ databases">
        <title>Genome analysis of coral dinoflagellate symbionts highlights evolutionary adaptations to a symbiotic lifestyle.</title>
        <authorList>
            <person name="Aranda M."/>
            <person name="Li Y."/>
            <person name="Liew Y.J."/>
            <person name="Baumgarten S."/>
            <person name="Simakov O."/>
            <person name="Wilson M."/>
            <person name="Piel J."/>
            <person name="Ashoor H."/>
            <person name="Bougouffa S."/>
            <person name="Bajic V.B."/>
            <person name="Ryu T."/>
            <person name="Ravasi T."/>
            <person name="Bayer T."/>
            <person name="Micklem G."/>
            <person name="Kim H."/>
            <person name="Bhak J."/>
            <person name="Lajeunesse T.C."/>
            <person name="Voolstra C.R."/>
        </authorList>
    </citation>
    <scope>NUCLEOTIDE SEQUENCE [LARGE SCALE GENOMIC DNA]</scope>
    <source>
        <strain evidence="2 3">CCMP2467</strain>
    </source>
</reference>